<protein>
    <submittedName>
        <fullName evidence="1">Uncharacterized protein</fullName>
    </submittedName>
</protein>
<gene>
    <name evidence="1" type="ORF">K437DRAFT_72618</name>
</gene>
<reference evidence="1 2" key="1">
    <citation type="submission" date="2014-05" db="EMBL/GenBank/DDBJ databases">
        <title>Draft genome sequence of a rare smut relative, Tilletiaria anomala UBC 951.</title>
        <authorList>
            <consortium name="DOE Joint Genome Institute"/>
            <person name="Toome M."/>
            <person name="Kuo A."/>
            <person name="Henrissat B."/>
            <person name="Lipzen A."/>
            <person name="Tritt A."/>
            <person name="Yoshinaga Y."/>
            <person name="Zane M."/>
            <person name="Barry K."/>
            <person name="Grigoriev I.V."/>
            <person name="Spatafora J.W."/>
            <person name="Aimea M.C."/>
        </authorList>
    </citation>
    <scope>NUCLEOTIDE SEQUENCE [LARGE SCALE GENOMIC DNA]</scope>
    <source>
        <strain evidence="1 2">UBC 951</strain>
    </source>
</reference>
<dbReference type="RefSeq" id="XP_013246312.1">
    <property type="nucleotide sequence ID" value="XM_013390858.1"/>
</dbReference>
<dbReference type="Proteomes" id="UP000027361">
    <property type="component" value="Unassembled WGS sequence"/>
</dbReference>
<evidence type="ECO:0000313" key="1">
    <source>
        <dbReference type="EMBL" id="KDN53473.1"/>
    </source>
</evidence>
<dbReference type="HOGENOM" id="CLU_2251903_0_0_1"/>
<sequence length="104" mass="11066">MPSLLQHKRPGCSCSAETLRARITLSSSRCRASCRAMATIPGVAWLTATRMSGTSTPLDHTMAAALAMGTVAAMAYCSPEASWVSRSLARSCSKYTCVVYSWIG</sequence>
<dbReference type="InParanoid" id="A0A066WLK1"/>
<name>A0A066WLK1_TILAU</name>
<evidence type="ECO:0000313" key="2">
    <source>
        <dbReference type="Proteomes" id="UP000027361"/>
    </source>
</evidence>
<keyword evidence="2" id="KW-1185">Reference proteome</keyword>
<organism evidence="1 2">
    <name type="scientific">Tilletiaria anomala (strain ATCC 24038 / CBS 436.72 / UBC 951)</name>
    <dbReference type="NCBI Taxonomy" id="1037660"/>
    <lineage>
        <taxon>Eukaryota</taxon>
        <taxon>Fungi</taxon>
        <taxon>Dikarya</taxon>
        <taxon>Basidiomycota</taxon>
        <taxon>Ustilaginomycotina</taxon>
        <taxon>Exobasidiomycetes</taxon>
        <taxon>Georgefischeriales</taxon>
        <taxon>Tilletiariaceae</taxon>
        <taxon>Tilletiaria</taxon>
    </lineage>
</organism>
<dbReference type="AlphaFoldDB" id="A0A066WLK1"/>
<proteinExistence type="predicted"/>
<dbReference type="GeneID" id="25267758"/>
<dbReference type="EMBL" id="JMSN01000002">
    <property type="protein sequence ID" value="KDN53473.1"/>
    <property type="molecule type" value="Genomic_DNA"/>
</dbReference>
<comment type="caution">
    <text evidence="1">The sequence shown here is derived from an EMBL/GenBank/DDBJ whole genome shotgun (WGS) entry which is preliminary data.</text>
</comment>
<accession>A0A066WLK1</accession>